<dbReference type="InterPro" id="IPR005559">
    <property type="entry name" value="CG-1_dom"/>
</dbReference>
<dbReference type="PROSITE" id="PS51437">
    <property type="entry name" value="CG_1"/>
    <property type="match status" value="1"/>
</dbReference>
<dbReference type="AlphaFoldDB" id="A0A1I7WGU0"/>
<feature type="domain" description="CG-1" evidence="1">
    <location>
        <begin position="11"/>
        <end position="91"/>
    </location>
</feature>
<dbReference type="WBParaSite" id="Hba_04207">
    <property type="protein sequence ID" value="Hba_04207"/>
    <property type="gene ID" value="Hba_04207"/>
</dbReference>
<keyword evidence="2" id="KW-1185">Reference proteome</keyword>
<evidence type="ECO:0000313" key="3">
    <source>
        <dbReference type="WBParaSite" id="Hba_04207"/>
    </source>
</evidence>
<dbReference type="GO" id="GO:0003677">
    <property type="term" value="F:DNA binding"/>
    <property type="evidence" value="ECO:0007669"/>
    <property type="project" value="InterPro"/>
</dbReference>
<reference evidence="3" key="1">
    <citation type="submission" date="2016-11" db="UniProtKB">
        <authorList>
            <consortium name="WormBaseParasite"/>
        </authorList>
    </citation>
    <scope>IDENTIFICATION</scope>
</reference>
<dbReference type="Proteomes" id="UP000095283">
    <property type="component" value="Unplaced"/>
</dbReference>
<dbReference type="Pfam" id="PF03859">
    <property type="entry name" value="CG-1"/>
    <property type="match status" value="1"/>
</dbReference>
<name>A0A1I7WGU0_HETBA</name>
<protein>
    <submittedName>
        <fullName evidence="3">CG-1 domain-containing protein</fullName>
    </submittedName>
</protein>
<accession>A0A1I7WGU0</accession>
<evidence type="ECO:0000313" key="2">
    <source>
        <dbReference type="Proteomes" id="UP000095283"/>
    </source>
</evidence>
<evidence type="ECO:0000259" key="1">
    <source>
        <dbReference type="PROSITE" id="PS51437"/>
    </source>
</evidence>
<dbReference type="SMART" id="SM01076">
    <property type="entry name" value="CG-1"/>
    <property type="match status" value="1"/>
</dbReference>
<proteinExistence type="predicted"/>
<organism evidence="2 3">
    <name type="scientific">Heterorhabditis bacteriophora</name>
    <name type="common">Entomopathogenic nematode worm</name>
    <dbReference type="NCBI Taxonomy" id="37862"/>
    <lineage>
        <taxon>Eukaryota</taxon>
        <taxon>Metazoa</taxon>
        <taxon>Ecdysozoa</taxon>
        <taxon>Nematoda</taxon>
        <taxon>Chromadorea</taxon>
        <taxon>Rhabditida</taxon>
        <taxon>Rhabditina</taxon>
        <taxon>Rhabditomorpha</taxon>
        <taxon>Strongyloidea</taxon>
        <taxon>Heterorhabditidae</taxon>
        <taxon>Heterorhabditis</taxon>
    </lineage>
</organism>
<sequence>MYRHFSIIFERCCLRKRELILFKQFAYFHFTKFTNNNSSQYIFSRFDGNWFKVDGYEWKKRREGKLIREDHMKLKRLSHYSICVYRYTCLN</sequence>